<dbReference type="InterPro" id="IPR001387">
    <property type="entry name" value="Cro/C1-type_HTH"/>
</dbReference>
<evidence type="ECO:0000313" key="2">
    <source>
        <dbReference type="EMBL" id="RAY14469.1"/>
    </source>
</evidence>
<dbReference type="Pfam" id="PF19054">
    <property type="entry name" value="DUF5753"/>
    <property type="match status" value="1"/>
</dbReference>
<dbReference type="InterPro" id="IPR010982">
    <property type="entry name" value="Lambda_DNA-bd_dom_sf"/>
</dbReference>
<keyword evidence="3" id="KW-1185">Reference proteome</keyword>
<comment type="caution">
    <text evidence="2">The sequence shown here is derived from an EMBL/GenBank/DDBJ whole genome shotgun (WGS) entry which is preliminary data.</text>
</comment>
<dbReference type="Gene3D" id="1.10.260.40">
    <property type="entry name" value="lambda repressor-like DNA-binding domains"/>
    <property type="match status" value="1"/>
</dbReference>
<dbReference type="RefSeq" id="WP_111868310.1">
    <property type="nucleotide sequence ID" value="NZ_QLYX01000006.1"/>
</dbReference>
<sequence>MTLAKIAAMPASPSSSAQAARQRLGGRLRQMRVDRGITGVRFAAEAGWRDSSLVSMIERGRRTISADHVRLWCRICGASPRLTAELLAEQAAVAGMWVTYREANRGGLRLVQESVRDDYQRVRVHRVYQTKVIPGLLQTRAITTAYLEQARREQHLELDDVAEAVEERMRRQACLRRPDARWLFVVEEAVLRFRPAPVEIHADQLRHLLAMMSWPTVVFGVIPQDADRVGVCPEESFSAFDSRMVSVELVSGYLTVTQPYEIRMYMEAWERLFGLAVVGTRASALIMAALQALDPQGGVE</sequence>
<dbReference type="InterPro" id="IPR043917">
    <property type="entry name" value="DUF5753"/>
</dbReference>
<evidence type="ECO:0000313" key="3">
    <source>
        <dbReference type="Proteomes" id="UP000251891"/>
    </source>
</evidence>
<name>A0A365H5Z6_9ACTN</name>
<dbReference type="EMBL" id="QLYX01000006">
    <property type="protein sequence ID" value="RAY14469.1"/>
    <property type="molecule type" value="Genomic_DNA"/>
</dbReference>
<dbReference type="CDD" id="cd00093">
    <property type="entry name" value="HTH_XRE"/>
    <property type="match status" value="1"/>
</dbReference>
<gene>
    <name evidence="2" type="ORF">DPM19_16075</name>
</gene>
<dbReference type="SMART" id="SM00530">
    <property type="entry name" value="HTH_XRE"/>
    <property type="match status" value="1"/>
</dbReference>
<dbReference type="AlphaFoldDB" id="A0A365H5Z6"/>
<proteinExistence type="predicted"/>
<dbReference type="GO" id="GO:0003677">
    <property type="term" value="F:DNA binding"/>
    <property type="evidence" value="ECO:0007669"/>
    <property type="project" value="InterPro"/>
</dbReference>
<evidence type="ECO:0000259" key="1">
    <source>
        <dbReference type="SMART" id="SM00530"/>
    </source>
</evidence>
<protein>
    <submittedName>
        <fullName evidence="2">Transcriptional regulator</fullName>
    </submittedName>
</protein>
<dbReference type="SUPFAM" id="SSF47413">
    <property type="entry name" value="lambda repressor-like DNA-binding domains"/>
    <property type="match status" value="1"/>
</dbReference>
<dbReference type="OrthoDB" id="4966777at2"/>
<reference evidence="2 3" key="1">
    <citation type="submission" date="2018-06" db="EMBL/GenBank/DDBJ databases">
        <title>Actinomadura craniellae sp. nov. isolated from marine sponge Craniella sp.</title>
        <authorList>
            <person name="Li L."/>
            <person name="Xu Q.H."/>
            <person name="Lin H.W."/>
            <person name="Lu Y.H."/>
        </authorList>
    </citation>
    <scope>NUCLEOTIDE SEQUENCE [LARGE SCALE GENOMIC DNA]</scope>
    <source>
        <strain evidence="2 3">LHW63021</strain>
    </source>
</reference>
<organism evidence="2 3">
    <name type="scientific">Actinomadura craniellae</name>
    <dbReference type="NCBI Taxonomy" id="2231787"/>
    <lineage>
        <taxon>Bacteria</taxon>
        <taxon>Bacillati</taxon>
        <taxon>Actinomycetota</taxon>
        <taxon>Actinomycetes</taxon>
        <taxon>Streptosporangiales</taxon>
        <taxon>Thermomonosporaceae</taxon>
        <taxon>Actinomadura</taxon>
    </lineage>
</organism>
<accession>A0A365H5Z6</accession>
<feature type="domain" description="HTH cro/C1-type" evidence="1">
    <location>
        <begin position="27"/>
        <end position="83"/>
    </location>
</feature>
<dbReference type="Proteomes" id="UP000251891">
    <property type="component" value="Unassembled WGS sequence"/>
</dbReference>
<dbReference type="Pfam" id="PF13560">
    <property type="entry name" value="HTH_31"/>
    <property type="match status" value="1"/>
</dbReference>